<dbReference type="EMBL" id="JAINUF010000001">
    <property type="protein sequence ID" value="KAJ8379659.1"/>
    <property type="molecule type" value="Genomic_DNA"/>
</dbReference>
<gene>
    <name evidence="2" type="ORF">SKAU_G00004370</name>
</gene>
<evidence type="ECO:0000313" key="2">
    <source>
        <dbReference type="EMBL" id="KAJ8379659.1"/>
    </source>
</evidence>
<dbReference type="Proteomes" id="UP001152622">
    <property type="component" value="Chromosome 1"/>
</dbReference>
<name>A0A9Q1G9Z9_SYNKA</name>
<accession>A0A9Q1G9Z9</accession>
<reference evidence="2" key="1">
    <citation type="journal article" date="2023" name="Science">
        <title>Genome structures resolve the early diversification of teleost fishes.</title>
        <authorList>
            <person name="Parey E."/>
            <person name="Louis A."/>
            <person name="Montfort J."/>
            <person name="Bouchez O."/>
            <person name="Roques C."/>
            <person name="Iampietro C."/>
            <person name="Lluch J."/>
            <person name="Castinel A."/>
            <person name="Donnadieu C."/>
            <person name="Desvignes T."/>
            <person name="Floi Bucao C."/>
            <person name="Jouanno E."/>
            <person name="Wen M."/>
            <person name="Mejri S."/>
            <person name="Dirks R."/>
            <person name="Jansen H."/>
            <person name="Henkel C."/>
            <person name="Chen W.J."/>
            <person name="Zahm M."/>
            <person name="Cabau C."/>
            <person name="Klopp C."/>
            <person name="Thompson A.W."/>
            <person name="Robinson-Rechavi M."/>
            <person name="Braasch I."/>
            <person name="Lecointre G."/>
            <person name="Bobe J."/>
            <person name="Postlethwait J.H."/>
            <person name="Berthelot C."/>
            <person name="Roest Crollius H."/>
            <person name="Guiguen Y."/>
        </authorList>
    </citation>
    <scope>NUCLEOTIDE SEQUENCE</scope>
    <source>
        <strain evidence="2">WJC10195</strain>
    </source>
</reference>
<feature type="region of interest" description="Disordered" evidence="1">
    <location>
        <begin position="68"/>
        <end position="90"/>
    </location>
</feature>
<evidence type="ECO:0000313" key="3">
    <source>
        <dbReference type="Proteomes" id="UP001152622"/>
    </source>
</evidence>
<organism evidence="2 3">
    <name type="scientific">Synaphobranchus kaupii</name>
    <name type="common">Kaup's arrowtooth eel</name>
    <dbReference type="NCBI Taxonomy" id="118154"/>
    <lineage>
        <taxon>Eukaryota</taxon>
        <taxon>Metazoa</taxon>
        <taxon>Chordata</taxon>
        <taxon>Craniata</taxon>
        <taxon>Vertebrata</taxon>
        <taxon>Euteleostomi</taxon>
        <taxon>Actinopterygii</taxon>
        <taxon>Neopterygii</taxon>
        <taxon>Teleostei</taxon>
        <taxon>Anguilliformes</taxon>
        <taxon>Synaphobranchidae</taxon>
        <taxon>Synaphobranchus</taxon>
    </lineage>
</organism>
<dbReference type="AlphaFoldDB" id="A0A9Q1G9Z9"/>
<sequence>MSSSGQPWRPLVPDLESGDKEGIETVVSSVDAACRDTAEHIFGQRSDWAGFRTAKGAVHLCAVAVAAPGSSPRRRGANQSDKVSMFGGGRSQPLSIRKINEAALAVKSQRDAWARRRELVPQRFFSERRQHREFGIAGSRNGEPWSG</sequence>
<evidence type="ECO:0000256" key="1">
    <source>
        <dbReference type="SAM" id="MobiDB-lite"/>
    </source>
</evidence>
<comment type="caution">
    <text evidence="2">The sequence shown here is derived from an EMBL/GenBank/DDBJ whole genome shotgun (WGS) entry which is preliminary data.</text>
</comment>
<keyword evidence="3" id="KW-1185">Reference proteome</keyword>
<proteinExistence type="predicted"/>
<protein>
    <submittedName>
        <fullName evidence="2">Uncharacterized protein</fullName>
    </submittedName>
</protein>
<feature type="region of interest" description="Disordered" evidence="1">
    <location>
        <begin position="1"/>
        <end position="20"/>
    </location>
</feature>